<dbReference type="AlphaFoldDB" id="A0A835Y7U0"/>
<evidence type="ECO:0000256" key="1">
    <source>
        <dbReference type="SAM" id="MobiDB-lite"/>
    </source>
</evidence>
<keyword evidence="3" id="KW-1185">Reference proteome</keyword>
<evidence type="ECO:0000313" key="3">
    <source>
        <dbReference type="Proteomes" id="UP000612055"/>
    </source>
</evidence>
<name>A0A835Y7U0_9CHLO</name>
<evidence type="ECO:0000313" key="2">
    <source>
        <dbReference type="EMBL" id="KAG2494000.1"/>
    </source>
</evidence>
<gene>
    <name evidence="2" type="ORF">HYH03_007927</name>
</gene>
<dbReference type="OrthoDB" id="529725at2759"/>
<feature type="region of interest" description="Disordered" evidence="1">
    <location>
        <begin position="161"/>
        <end position="213"/>
    </location>
</feature>
<protein>
    <submittedName>
        <fullName evidence="2">Uncharacterized protein</fullName>
    </submittedName>
</protein>
<comment type="caution">
    <text evidence="2">The sequence shown here is derived from an EMBL/GenBank/DDBJ whole genome shotgun (WGS) entry which is preliminary data.</text>
</comment>
<dbReference type="PANTHER" id="PTHR36763">
    <property type="entry name" value="EXPRESSED PROTEIN"/>
    <property type="match status" value="1"/>
</dbReference>
<dbReference type="EMBL" id="JAEHOE010000034">
    <property type="protein sequence ID" value="KAG2494000.1"/>
    <property type="molecule type" value="Genomic_DNA"/>
</dbReference>
<accession>A0A835Y7U0</accession>
<reference evidence="2" key="1">
    <citation type="journal article" date="2020" name="bioRxiv">
        <title>Comparative genomics of Chlamydomonas.</title>
        <authorList>
            <person name="Craig R.J."/>
            <person name="Hasan A.R."/>
            <person name="Ness R.W."/>
            <person name="Keightley P.D."/>
        </authorList>
    </citation>
    <scope>NUCLEOTIDE SEQUENCE</scope>
    <source>
        <strain evidence="2">CCAP 11/70</strain>
    </source>
</reference>
<sequence>MLSKDQLVQFFEGSKKQFDNPDFKQMLGVSFKTRGPGSPEDMINGMQKQIFESMGVQGDFGLKCLSRVQQVYGNDAFFLRQFFEHVQKEEMILDEAEMPETMYKTKYDKLNKFQEEMKAKMEGLNGLTAEQQQAALAEMYKQMIISSSAEQECCSHPAGCSHREHGGAGHAEPGAEGPGGTHAPSAVAGPLTGAAAKAAAALGPSAAEPAATMTEDEQLAFFASLRGGGPQ</sequence>
<dbReference type="Proteomes" id="UP000612055">
    <property type="component" value="Unassembled WGS sequence"/>
</dbReference>
<dbReference type="PANTHER" id="PTHR36763:SF1">
    <property type="entry name" value="EXPRESSED PROTEIN"/>
    <property type="match status" value="1"/>
</dbReference>
<feature type="compositionally biased region" description="Low complexity" evidence="1">
    <location>
        <begin position="170"/>
        <end position="211"/>
    </location>
</feature>
<proteinExistence type="predicted"/>
<organism evidence="2 3">
    <name type="scientific">Edaphochlamys debaryana</name>
    <dbReference type="NCBI Taxonomy" id="47281"/>
    <lineage>
        <taxon>Eukaryota</taxon>
        <taxon>Viridiplantae</taxon>
        <taxon>Chlorophyta</taxon>
        <taxon>core chlorophytes</taxon>
        <taxon>Chlorophyceae</taxon>
        <taxon>CS clade</taxon>
        <taxon>Chlamydomonadales</taxon>
        <taxon>Chlamydomonadales incertae sedis</taxon>
        <taxon>Edaphochlamys</taxon>
    </lineage>
</organism>